<organism evidence="2 3">
    <name type="scientific">Zophobas morio</name>
    <dbReference type="NCBI Taxonomy" id="2755281"/>
    <lineage>
        <taxon>Eukaryota</taxon>
        <taxon>Metazoa</taxon>
        <taxon>Ecdysozoa</taxon>
        <taxon>Arthropoda</taxon>
        <taxon>Hexapoda</taxon>
        <taxon>Insecta</taxon>
        <taxon>Pterygota</taxon>
        <taxon>Neoptera</taxon>
        <taxon>Endopterygota</taxon>
        <taxon>Coleoptera</taxon>
        <taxon>Polyphaga</taxon>
        <taxon>Cucujiformia</taxon>
        <taxon>Tenebrionidae</taxon>
        <taxon>Zophobas</taxon>
    </lineage>
</organism>
<reference evidence="2" key="1">
    <citation type="journal article" date="2023" name="G3 (Bethesda)">
        <title>Whole genome assemblies of Zophobas morio and Tenebrio molitor.</title>
        <authorList>
            <person name="Kaur S."/>
            <person name="Stinson S.A."/>
            <person name="diCenzo G.C."/>
        </authorList>
    </citation>
    <scope>NUCLEOTIDE SEQUENCE</scope>
    <source>
        <strain evidence="2">QUZm001</strain>
    </source>
</reference>
<dbReference type="Proteomes" id="UP001168821">
    <property type="component" value="Unassembled WGS sequence"/>
</dbReference>
<feature type="chain" id="PRO_5041201369" evidence="1">
    <location>
        <begin position="24"/>
        <end position="630"/>
    </location>
</feature>
<gene>
    <name evidence="2" type="ORF">Zmor_018554</name>
</gene>
<keyword evidence="1" id="KW-0732">Signal</keyword>
<evidence type="ECO:0000313" key="3">
    <source>
        <dbReference type="Proteomes" id="UP001168821"/>
    </source>
</evidence>
<name>A0AA38I7H1_9CUCU</name>
<protein>
    <submittedName>
        <fullName evidence="2">Uncharacterized protein</fullName>
    </submittedName>
</protein>
<evidence type="ECO:0000256" key="1">
    <source>
        <dbReference type="SAM" id="SignalP"/>
    </source>
</evidence>
<keyword evidence="3" id="KW-1185">Reference proteome</keyword>
<sequence length="630" mass="72506">MMLTVFNIYKHIPLLTILSCVVALQQENETVENICPLVSDVVSSALKESKELFSSDFWKNDDWEIKESNNLLSRPDFEDTFKEFVIKKQKEIIVNFEKSYSFSVKGTTDIEFFVSSESGQFYYPHQINDEKIWTTFTVTTVPKTLTIGTPEPANFKIYDYEYKEATSDTKEQTYTNNLQFPGSQEVYLILSVSLCDTCVLIATYNNTNCFMYSSNDHNTERWASYKIKINPNIYKEAILTRRKHNSNNTGYWKLHLGLTNHSVEPVEKPICPLVSHVVSSPLKESKDLFSSDFWENDDWDIKGSNNLLSRPDFEDTFKEFVIKKRKEIFVNFEKSYSFSVNGTTDIEFFVSAESGQFYYPYQINDKKIWTTFTVSVKDGMLFIYENYTTLIQQVTNVPKTLTIGTPVPANFKIYDYEYKEATSDTKEQTYTNKLQIPGSEEVYLILSVSLCDSCSLLAIYNNTNCFIHSSNENNNERWERYKMKVNPKIQKEVTLSRLQRYPYNEGYWKLHLVLINHSIEPGNSTSWPYTPLTRTIIIIITAIIIARNAYADHRVGSGHFLDPRGTGGLVTALKPLLLLLGYQNFVSFTRIALLGKTQRCCATKFGQFHYVSAGEGSYAAAIPFFAGPWS</sequence>
<proteinExistence type="predicted"/>
<feature type="signal peptide" evidence="1">
    <location>
        <begin position="1"/>
        <end position="23"/>
    </location>
</feature>
<evidence type="ECO:0000313" key="2">
    <source>
        <dbReference type="EMBL" id="KAJ3652603.1"/>
    </source>
</evidence>
<accession>A0AA38I7H1</accession>
<comment type="caution">
    <text evidence="2">The sequence shown here is derived from an EMBL/GenBank/DDBJ whole genome shotgun (WGS) entry which is preliminary data.</text>
</comment>
<dbReference type="EMBL" id="JALNTZ010000005">
    <property type="protein sequence ID" value="KAJ3652603.1"/>
    <property type="molecule type" value="Genomic_DNA"/>
</dbReference>
<dbReference type="AlphaFoldDB" id="A0AA38I7H1"/>